<dbReference type="OrthoDB" id="7681400at2"/>
<organism evidence="1 2">
    <name type="scientific">Roseibium suaedae</name>
    <dbReference type="NCBI Taxonomy" id="735517"/>
    <lineage>
        <taxon>Bacteria</taxon>
        <taxon>Pseudomonadati</taxon>
        <taxon>Pseudomonadota</taxon>
        <taxon>Alphaproteobacteria</taxon>
        <taxon>Hyphomicrobiales</taxon>
        <taxon>Stappiaceae</taxon>
        <taxon>Roseibium</taxon>
    </lineage>
</organism>
<name>A0A1M7PT66_9HYPH</name>
<dbReference type="EMBL" id="FRBW01000014">
    <property type="protein sequence ID" value="SHN20676.1"/>
    <property type="molecule type" value="Genomic_DNA"/>
</dbReference>
<reference evidence="1 2" key="1">
    <citation type="submission" date="2016-11" db="EMBL/GenBank/DDBJ databases">
        <authorList>
            <person name="Jaros S."/>
            <person name="Januszkiewicz K."/>
            <person name="Wedrychowicz H."/>
        </authorList>
    </citation>
    <scope>NUCLEOTIDE SEQUENCE [LARGE SCALE GENOMIC DNA]</scope>
    <source>
        <strain evidence="1 2">DSM 22153</strain>
    </source>
</reference>
<dbReference type="RefSeq" id="WP_073015826.1">
    <property type="nucleotide sequence ID" value="NZ_FRBW01000014.1"/>
</dbReference>
<protein>
    <submittedName>
        <fullName evidence="1">Uncharacterized protein</fullName>
    </submittedName>
</protein>
<keyword evidence="2" id="KW-1185">Reference proteome</keyword>
<evidence type="ECO:0000313" key="1">
    <source>
        <dbReference type="EMBL" id="SHN20676.1"/>
    </source>
</evidence>
<dbReference type="AlphaFoldDB" id="A0A1M7PT66"/>
<dbReference type="STRING" id="735517.SAMN05444272_4627"/>
<dbReference type="Proteomes" id="UP000186002">
    <property type="component" value="Unassembled WGS sequence"/>
</dbReference>
<sequence>MAIVLGKAAPAMAWETLPHGVQVHMRRATSVETSHVERATGRILSDYLSGKAELASFHLPEAEEPSAEDDQYIFGLSKFLSSVLLFEMLADDWKGVLKDDGRPWPIDRASVSLLLLSPDQLQEFERLAYRDVWEIRAEGNGSAVSPIGSGGAA</sequence>
<accession>A0A1M7PT66</accession>
<evidence type="ECO:0000313" key="2">
    <source>
        <dbReference type="Proteomes" id="UP000186002"/>
    </source>
</evidence>
<proteinExistence type="predicted"/>
<gene>
    <name evidence="1" type="ORF">SAMN05444272_4627</name>
</gene>